<dbReference type="AlphaFoldDB" id="A0A1I0E3Z0"/>
<protein>
    <submittedName>
        <fullName evidence="8">TonB family C-terminal domain-containing protein</fullName>
    </submittedName>
</protein>
<keyword evidence="2 6" id="KW-0812">Transmembrane</keyword>
<dbReference type="NCBIfam" id="TIGR01352">
    <property type="entry name" value="tonB_Cterm"/>
    <property type="match status" value="1"/>
</dbReference>
<dbReference type="GO" id="GO:0055085">
    <property type="term" value="P:transmembrane transport"/>
    <property type="evidence" value="ECO:0007669"/>
    <property type="project" value="InterPro"/>
</dbReference>
<keyword evidence="4 6" id="KW-0472">Membrane</keyword>
<dbReference type="InterPro" id="IPR037682">
    <property type="entry name" value="TonB_C"/>
</dbReference>
<sequence length="223" mass="24592">MTNRTDEVLNNLYQQRKAQVSAPLPNLPKQQVRTSLVQRLFRVLGVTLGAGFASFGILAVVSQLIKQPHQVPRLTNAHETSVVVASSRKGEEPVPTAKQKSAELSDKPSAREMPSHEAMPTHESTSVAPSQIETLASVSSLSVDTKITHKVLPRFNKQQLKLSLESVTLQYEIDDKGNVKNIGVVNSTTSKPIEKAAKQALAQWRFDKNTAAKQAQVTFEFRR</sequence>
<dbReference type="Gene3D" id="3.30.2420.10">
    <property type="entry name" value="TonB"/>
    <property type="match status" value="1"/>
</dbReference>
<dbReference type="InterPro" id="IPR006260">
    <property type="entry name" value="TonB/TolA_C"/>
</dbReference>
<accession>A0A1I0E3Z0</accession>
<evidence type="ECO:0000256" key="3">
    <source>
        <dbReference type="ARBA" id="ARBA00022989"/>
    </source>
</evidence>
<organism evidence="8 9">
    <name type="scientific">Thalassotalea agarivorans</name>
    <name type="common">Thalassomonas agarivorans</name>
    <dbReference type="NCBI Taxonomy" id="349064"/>
    <lineage>
        <taxon>Bacteria</taxon>
        <taxon>Pseudomonadati</taxon>
        <taxon>Pseudomonadota</taxon>
        <taxon>Gammaproteobacteria</taxon>
        <taxon>Alteromonadales</taxon>
        <taxon>Colwelliaceae</taxon>
        <taxon>Thalassotalea</taxon>
    </lineage>
</organism>
<dbReference type="EMBL" id="FOHK01000007">
    <property type="protein sequence ID" value="SET38935.1"/>
    <property type="molecule type" value="Genomic_DNA"/>
</dbReference>
<evidence type="ECO:0000313" key="9">
    <source>
        <dbReference type="Proteomes" id="UP000199308"/>
    </source>
</evidence>
<evidence type="ECO:0000313" key="8">
    <source>
        <dbReference type="EMBL" id="SET38935.1"/>
    </source>
</evidence>
<dbReference type="SUPFAM" id="SSF74653">
    <property type="entry name" value="TolA/TonB C-terminal domain"/>
    <property type="match status" value="1"/>
</dbReference>
<name>A0A1I0E3Z0_THASX</name>
<gene>
    <name evidence="8" type="ORF">SAMN05660429_01696</name>
</gene>
<proteinExistence type="predicted"/>
<dbReference type="STRING" id="349064.SAMN05660429_01696"/>
<evidence type="ECO:0000256" key="4">
    <source>
        <dbReference type="ARBA" id="ARBA00023136"/>
    </source>
</evidence>
<dbReference type="RefSeq" id="WP_093329239.1">
    <property type="nucleotide sequence ID" value="NZ_AP027363.1"/>
</dbReference>
<evidence type="ECO:0000256" key="5">
    <source>
        <dbReference type="SAM" id="MobiDB-lite"/>
    </source>
</evidence>
<dbReference type="Proteomes" id="UP000199308">
    <property type="component" value="Unassembled WGS sequence"/>
</dbReference>
<evidence type="ECO:0000256" key="1">
    <source>
        <dbReference type="ARBA" id="ARBA00004167"/>
    </source>
</evidence>
<dbReference type="GO" id="GO:0016020">
    <property type="term" value="C:membrane"/>
    <property type="evidence" value="ECO:0007669"/>
    <property type="project" value="UniProtKB-SubCell"/>
</dbReference>
<keyword evidence="3 6" id="KW-1133">Transmembrane helix</keyword>
<keyword evidence="9" id="KW-1185">Reference proteome</keyword>
<feature type="transmembrane region" description="Helical" evidence="6">
    <location>
        <begin position="40"/>
        <end position="65"/>
    </location>
</feature>
<evidence type="ECO:0000256" key="6">
    <source>
        <dbReference type="SAM" id="Phobius"/>
    </source>
</evidence>
<feature type="compositionally biased region" description="Basic and acidic residues" evidence="5">
    <location>
        <begin position="100"/>
        <end position="115"/>
    </location>
</feature>
<feature type="domain" description="TonB C-terminal" evidence="7">
    <location>
        <begin position="140"/>
        <end position="223"/>
    </location>
</feature>
<evidence type="ECO:0000259" key="7">
    <source>
        <dbReference type="PROSITE" id="PS52015"/>
    </source>
</evidence>
<dbReference type="Pfam" id="PF03544">
    <property type="entry name" value="TonB_C"/>
    <property type="match status" value="1"/>
</dbReference>
<dbReference type="OrthoDB" id="267336at2"/>
<feature type="region of interest" description="Disordered" evidence="5">
    <location>
        <begin position="84"/>
        <end position="128"/>
    </location>
</feature>
<dbReference type="PROSITE" id="PS52015">
    <property type="entry name" value="TONB_CTD"/>
    <property type="match status" value="1"/>
</dbReference>
<comment type="subcellular location">
    <subcellularLocation>
        <location evidence="1">Membrane</location>
        <topology evidence="1">Single-pass membrane protein</topology>
    </subcellularLocation>
</comment>
<evidence type="ECO:0000256" key="2">
    <source>
        <dbReference type="ARBA" id="ARBA00022692"/>
    </source>
</evidence>
<reference evidence="8 9" key="1">
    <citation type="submission" date="2016-10" db="EMBL/GenBank/DDBJ databases">
        <authorList>
            <person name="de Groot N.N."/>
        </authorList>
    </citation>
    <scope>NUCLEOTIDE SEQUENCE [LARGE SCALE GENOMIC DNA]</scope>
    <source>
        <strain evidence="8 9">DSM 19706</strain>
    </source>
</reference>